<dbReference type="OrthoDB" id="8613538at2"/>
<keyword evidence="3" id="KW-0732">Signal</keyword>
<evidence type="ECO:0000259" key="5">
    <source>
        <dbReference type="SMART" id="SM00062"/>
    </source>
</evidence>
<dbReference type="STRING" id="519472.BHY08_04215"/>
<evidence type="ECO:0000313" key="7">
    <source>
        <dbReference type="Proteomes" id="UP000191200"/>
    </source>
</evidence>
<evidence type="ECO:0000256" key="1">
    <source>
        <dbReference type="ARBA" id="ARBA00004196"/>
    </source>
</evidence>
<dbReference type="AlphaFoldDB" id="A0A1J0A5C3"/>
<dbReference type="PANTHER" id="PTHR35936">
    <property type="entry name" value="MEMBRANE-BOUND LYTIC MUREIN TRANSGLYCOSYLASE F"/>
    <property type="match status" value="1"/>
</dbReference>
<evidence type="ECO:0000313" key="6">
    <source>
        <dbReference type="EMBL" id="APB31103.1"/>
    </source>
</evidence>
<dbReference type="PROSITE" id="PS01039">
    <property type="entry name" value="SBP_BACTERIAL_3"/>
    <property type="match status" value="1"/>
</dbReference>
<dbReference type="RefSeq" id="WP_071456688.1">
    <property type="nucleotide sequence ID" value="NZ_CP017267.1"/>
</dbReference>
<dbReference type="KEGG" id="vte:BHY08_04215"/>
<feature type="domain" description="Solute-binding protein family 3/N-terminal" evidence="5">
    <location>
        <begin position="35"/>
        <end position="258"/>
    </location>
</feature>
<dbReference type="InterPro" id="IPR018313">
    <property type="entry name" value="SBP_3_CS"/>
</dbReference>
<evidence type="ECO:0000256" key="4">
    <source>
        <dbReference type="RuleBase" id="RU003744"/>
    </source>
</evidence>
<dbReference type="EMBL" id="CP017267">
    <property type="protein sequence ID" value="APB31103.1"/>
    <property type="molecule type" value="Genomic_DNA"/>
</dbReference>
<dbReference type="PROSITE" id="PS51257">
    <property type="entry name" value="PROKAR_LIPOPROTEIN"/>
    <property type="match status" value="1"/>
</dbReference>
<dbReference type="Proteomes" id="UP000191200">
    <property type="component" value="Chromosome"/>
</dbReference>
<evidence type="ECO:0000256" key="3">
    <source>
        <dbReference type="ARBA" id="ARBA00022729"/>
    </source>
</evidence>
<dbReference type="PANTHER" id="PTHR35936:SF34">
    <property type="entry name" value="ABC TRANSPORTER EXTRACELLULAR-BINDING PROTEIN YCKB-RELATED"/>
    <property type="match status" value="1"/>
</dbReference>
<comment type="subcellular location">
    <subcellularLocation>
        <location evidence="1">Cell envelope</location>
    </subcellularLocation>
</comment>
<accession>A0A1J0A5C3</accession>
<comment type="similarity">
    <text evidence="2 4">Belongs to the bacterial solute-binding protein 3 family.</text>
</comment>
<dbReference type="GO" id="GO:0030313">
    <property type="term" value="C:cell envelope"/>
    <property type="evidence" value="ECO:0007669"/>
    <property type="project" value="UniProtKB-SubCell"/>
</dbReference>
<dbReference type="InterPro" id="IPR001638">
    <property type="entry name" value="Solute-binding_3/MltF_N"/>
</dbReference>
<proteinExistence type="inferred from homology"/>
<dbReference type="SUPFAM" id="SSF53850">
    <property type="entry name" value="Periplasmic binding protein-like II"/>
    <property type="match status" value="1"/>
</dbReference>
<dbReference type="Gene3D" id="3.40.190.10">
    <property type="entry name" value="Periplasmic binding protein-like II"/>
    <property type="match status" value="2"/>
</dbReference>
<protein>
    <submittedName>
        <fullName evidence="6">ABC transporter substrate-binding protein</fullName>
    </submittedName>
</protein>
<gene>
    <name evidence="6" type="ORF">BHY08_04215</name>
</gene>
<sequence length="274" mass="30276">MKKTLLYLSVACLVILGGCKNDTKENPTKKVASDELVVATSGTLFPSSYYNDKNELTGYDVEVTKEIGKRLNKKVTFKEFNVDGMLSAVQTHKADIAANDFSINKKREEKFSLSEPIKYSFGSMVVRKEDNSGISSLDDVKGKKAAGEASTTYMKVAESLGATLVNYDNATNDQYMTDLVKGRTDVILNDYYLQKMAVAALPDMPVKILEDVYFNPSSSGLVINKDNQELKKEIDSSITDMKKDGTLTKIATSFYGEDISKKPTVKISKTIEVE</sequence>
<organism evidence="6 7">
    <name type="scientific">Vagococcus teuberi</name>
    <dbReference type="NCBI Taxonomy" id="519472"/>
    <lineage>
        <taxon>Bacteria</taxon>
        <taxon>Bacillati</taxon>
        <taxon>Bacillota</taxon>
        <taxon>Bacilli</taxon>
        <taxon>Lactobacillales</taxon>
        <taxon>Enterococcaceae</taxon>
        <taxon>Vagococcus</taxon>
    </lineage>
</organism>
<keyword evidence="7" id="KW-1185">Reference proteome</keyword>
<dbReference type="SMART" id="SM00062">
    <property type="entry name" value="PBPb"/>
    <property type="match status" value="1"/>
</dbReference>
<name>A0A1J0A5C3_9ENTE</name>
<reference evidence="6 7" key="1">
    <citation type="submission" date="2016-09" db="EMBL/GenBank/DDBJ databases">
        <title>Vagococcus teuberi sp. nov., isolated from the Malian artisanal sour milk fene.</title>
        <authorList>
            <person name="Wullschleger S."/>
            <person name="Seifert C."/>
            <person name="Baumgartner S."/>
            <person name="Lacroix C."/>
            <person name="Bonfoh B."/>
            <person name="Stevens M.J."/>
            <person name="Meile L."/>
        </authorList>
    </citation>
    <scope>NUCLEOTIDE SEQUENCE [LARGE SCALE GENOMIC DNA]</scope>
    <source>
        <strain evidence="6 7">DSM 21459</strain>
    </source>
</reference>
<evidence type="ECO:0000256" key="2">
    <source>
        <dbReference type="ARBA" id="ARBA00010333"/>
    </source>
</evidence>
<dbReference type="Pfam" id="PF00497">
    <property type="entry name" value="SBP_bac_3"/>
    <property type="match status" value="1"/>
</dbReference>